<dbReference type="PANTHER" id="PTHR43820">
    <property type="entry name" value="HIGH-AFFINITY BRANCHED-CHAIN AMINO ACID TRANSPORT ATP-BINDING PROTEIN LIVF"/>
    <property type="match status" value="1"/>
</dbReference>
<dbReference type="InterPro" id="IPR027417">
    <property type="entry name" value="P-loop_NTPase"/>
</dbReference>
<organism evidence="7 8">
    <name type="scientific">Plastoroseomonas hellenica</name>
    <dbReference type="NCBI Taxonomy" id="2687306"/>
    <lineage>
        <taxon>Bacteria</taxon>
        <taxon>Pseudomonadati</taxon>
        <taxon>Pseudomonadota</taxon>
        <taxon>Alphaproteobacteria</taxon>
        <taxon>Acetobacterales</taxon>
        <taxon>Acetobacteraceae</taxon>
        <taxon>Plastoroseomonas</taxon>
    </lineage>
</organism>
<evidence type="ECO:0000256" key="5">
    <source>
        <dbReference type="ARBA" id="ARBA00022970"/>
    </source>
</evidence>
<keyword evidence="5" id="KW-0029">Amino-acid transport</keyword>
<dbReference type="InterPro" id="IPR003439">
    <property type="entry name" value="ABC_transporter-like_ATP-bd"/>
</dbReference>
<dbReference type="SUPFAM" id="SSF52540">
    <property type="entry name" value="P-loop containing nucleoside triphosphate hydrolases"/>
    <property type="match status" value="1"/>
</dbReference>
<dbReference type="PANTHER" id="PTHR43820:SF6">
    <property type="entry name" value="ABC TRANSPORTER ATP-BINDING PROTEIN"/>
    <property type="match status" value="1"/>
</dbReference>
<comment type="caution">
    <text evidence="7">The sequence shown here is derived from an EMBL/GenBank/DDBJ whole genome shotgun (WGS) entry which is preliminary data.</text>
</comment>
<dbReference type="PROSITE" id="PS00211">
    <property type="entry name" value="ABC_TRANSPORTER_1"/>
    <property type="match status" value="1"/>
</dbReference>
<dbReference type="InterPro" id="IPR052156">
    <property type="entry name" value="BCAA_Transport_ATP-bd_LivF"/>
</dbReference>
<dbReference type="SMART" id="SM00382">
    <property type="entry name" value="AAA"/>
    <property type="match status" value="1"/>
</dbReference>
<dbReference type="Proteomes" id="UP001196870">
    <property type="component" value="Unassembled WGS sequence"/>
</dbReference>
<dbReference type="InterPro" id="IPR017871">
    <property type="entry name" value="ABC_transporter-like_CS"/>
</dbReference>
<evidence type="ECO:0000313" key="7">
    <source>
        <dbReference type="EMBL" id="MBR0664956.1"/>
    </source>
</evidence>
<keyword evidence="3" id="KW-0547">Nucleotide-binding</keyword>
<comment type="similarity">
    <text evidence="1">Belongs to the ABC transporter superfamily.</text>
</comment>
<feature type="domain" description="ABC transporter" evidence="6">
    <location>
        <begin position="2"/>
        <end position="235"/>
    </location>
</feature>
<dbReference type="EMBL" id="JAAGBB010000011">
    <property type="protein sequence ID" value="MBR0664956.1"/>
    <property type="molecule type" value="Genomic_DNA"/>
</dbReference>
<dbReference type="Pfam" id="PF00005">
    <property type="entry name" value="ABC_tran"/>
    <property type="match status" value="1"/>
</dbReference>
<keyword evidence="2" id="KW-0813">Transport</keyword>
<keyword evidence="4 7" id="KW-0067">ATP-binding</keyword>
<evidence type="ECO:0000259" key="6">
    <source>
        <dbReference type="PROSITE" id="PS50893"/>
    </source>
</evidence>
<evidence type="ECO:0000256" key="3">
    <source>
        <dbReference type="ARBA" id="ARBA00022741"/>
    </source>
</evidence>
<proteinExistence type="inferred from homology"/>
<evidence type="ECO:0000256" key="1">
    <source>
        <dbReference type="ARBA" id="ARBA00005417"/>
    </source>
</evidence>
<evidence type="ECO:0000256" key="2">
    <source>
        <dbReference type="ARBA" id="ARBA00022448"/>
    </source>
</evidence>
<evidence type="ECO:0000256" key="4">
    <source>
        <dbReference type="ARBA" id="ARBA00022840"/>
    </source>
</evidence>
<keyword evidence="8" id="KW-1185">Reference proteome</keyword>
<reference evidence="8" key="1">
    <citation type="journal article" date="2021" name="Syst. Appl. Microbiol.">
        <title>Roseomonas hellenica sp. nov., isolated from roots of wild-growing Alkanna tinctoria.</title>
        <authorList>
            <person name="Rat A."/>
            <person name="Naranjo H.D."/>
            <person name="Lebbe L."/>
            <person name="Cnockaert M."/>
            <person name="Krigas N."/>
            <person name="Grigoriadou K."/>
            <person name="Maloupa E."/>
            <person name="Willems A."/>
        </authorList>
    </citation>
    <scope>NUCLEOTIDE SEQUENCE [LARGE SCALE GENOMIC DNA]</scope>
    <source>
        <strain evidence="8">LMG 31523</strain>
    </source>
</reference>
<dbReference type="Gene3D" id="3.40.50.300">
    <property type="entry name" value="P-loop containing nucleotide triphosphate hydrolases"/>
    <property type="match status" value="1"/>
</dbReference>
<gene>
    <name evidence="7" type="ORF">GXW71_11385</name>
</gene>
<evidence type="ECO:0000313" key="8">
    <source>
        <dbReference type="Proteomes" id="UP001196870"/>
    </source>
</evidence>
<sequence>MLQLDAVHIAYGPIQAVADATIAVEPGQIVAIVGANGAGKSTLLKAIAGLVPLAAGGIRFEGRDIAALPAHRRVAAGIALSPEGRQVFPDQTVRDNLELGAYSRRLGQADLARAMAAQYELFPRLRERQDQPAVTLSGGEQQMLAIARALMGEPRLLLLDEPSLGLAPLIIREIFGIITALRARGVTVLLVEQMANLALGVADRAYVLETGRVTLEGSGAELLQHPRVRAAYLGGGH</sequence>
<dbReference type="RefSeq" id="WP_211852639.1">
    <property type="nucleotide sequence ID" value="NZ_JAAGBB010000011.1"/>
</dbReference>
<dbReference type="GO" id="GO:0005524">
    <property type="term" value="F:ATP binding"/>
    <property type="evidence" value="ECO:0007669"/>
    <property type="project" value="UniProtKB-KW"/>
</dbReference>
<dbReference type="PROSITE" id="PS50893">
    <property type="entry name" value="ABC_TRANSPORTER_2"/>
    <property type="match status" value="1"/>
</dbReference>
<accession>A0ABS5EXC8</accession>
<dbReference type="InterPro" id="IPR003593">
    <property type="entry name" value="AAA+_ATPase"/>
</dbReference>
<name>A0ABS5EXC8_9PROT</name>
<dbReference type="CDD" id="cd03224">
    <property type="entry name" value="ABC_TM1139_LivF_branched"/>
    <property type="match status" value="1"/>
</dbReference>
<protein>
    <submittedName>
        <fullName evidence="7">ABC transporter ATP-binding protein</fullName>
    </submittedName>
</protein>